<comment type="caution">
    <text evidence="1">The sequence shown here is derived from an EMBL/GenBank/DDBJ whole genome shotgun (WGS) entry which is preliminary data.</text>
</comment>
<organism evidence="1 2">
    <name type="scientific">Neoroseomonas terrae</name>
    <dbReference type="NCBI Taxonomy" id="424799"/>
    <lineage>
        <taxon>Bacteria</taxon>
        <taxon>Pseudomonadati</taxon>
        <taxon>Pseudomonadota</taxon>
        <taxon>Alphaproteobacteria</taxon>
        <taxon>Acetobacterales</taxon>
        <taxon>Acetobacteraceae</taxon>
        <taxon>Neoroseomonas</taxon>
    </lineage>
</organism>
<dbReference type="EMBL" id="JAAEDI010000006">
    <property type="protein sequence ID" value="MBR0649525.1"/>
    <property type="molecule type" value="Genomic_DNA"/>
</dbReference>
<evidence type="ECO:0000313" key="1">
    <source>
        <dbReference type="EMBL" id="MBR0649525.1"/>
    </source>
</evidence>
<dbReference type="Gene3D" id="1.10.10.10">
    <property type="entry name" value="Winged helix-like DNA-binding domain superfamily/Winged helix DNA-binding domain"/>
    <property type="match status" value="1"/>
</dbReference>
<sequence>MVTVNLEEMADKLRISLPTMRRMVRKYRDFPVVAEGGNGIAWQLDPEAVIDFVQRMRDEETASRAERDELLAQISLPIDDMLPPEQHVLSSSDRLKLAQARLKEIELQKQASQLVNKSEIRGPLSEAFTVLVQFFLGQPAQQGRRYNLPEAVVRDMRRDNEAQLRILHRKLCDILSPVEALPDPQGDEEHERAP</sequence>
<keyword evidence="2" id="KW-1185">Reference proteome</keyword>
<gene>
    <name evidence="1" type="ORF">GXW78_07630</name>
</gene>
<name>A0ABS5EES7_9PROT</name>
<reference evidence="2" key="1">
    <citation type="journal article" date="2021" name="Syst. Appl. Microbiol.">
        <title>Roseomonas hellenica sp. nov., isolated from roots of wild-growing Alkanna tinctoria.</title>
        <authorList>
            <person name="Rat A."/>
            <person name="Naranjo H.D."/>
            <person name="Lebbe L."/>
            <person name="Cnockaert M."/>
            <person name="Krigas N."/>
            <person name="Grigoriadou K."/>
            <person name="Maloupa E."/>
            <person name="Willems A."/>
        </authorList>
    </citation>
    <scope>NUCLEOTIDE SEQUENCE [LARGE SCALE GENOMIC DNA]</scope>
    <source>
        <strain evidence="2">LMG 31159</strain>
    </source>
</reference>
<evidence type="ECO:0008006" key="3">
    <source>
        <dbReference type="Google" id="ProtNLM"/>
    </source>
</evidence>
<protein>
    <recommendedName>
        <fullName evidence="3">DNA-binding protein</fullName>
    </recommendedName>
</protein>
<proteinExistence type="predicted"/>
<evidence type="ECO:0000313" key="2">
    <source>
        <dbReference type="Proteomes" id="UP000698752"/>
    </source>
</evidence>
<accession>A0ABS5EES7</accession>
<dbReference type="Proteomes" id="UP000698752">
    <property type="component" value="Unassembled WGS sequence"/>
</dbReference>
<dbReference type="InterPro" id="IPR036388">
    <property type="entry name" value="WH-like_DNA-bd_sf"/>
</dbReference>